<dbReference type="EMBL" id="JAQIFT010000068">
    <property type="protein sequence ID" value="MDA3733906.1"/>
    <property type="molecule type" value="Genomic_DNA"/>
</dbReference>
<name>A0AA42J3C8_9FIRM</name>
<organism evidence="2 3">
    <name type="scientific">Holtiella tumoricola</name>
    <dbReference type="NCBI Taxonomy" id="3018743"/>
    <lineage>
        <taxon>Bacteria</taxon>
        <taxon>Bacillati</taxon>
        <taxon>Bacillota</taxon>
        <taxon>Clostridia</taxon>
        <taxon>Lachnospirales</taxon>
        <taxon>Cellulosilyticaceae</taxon>
        <taxon>Holtiella</taxon>
    </lineage>
</organism>
<keyword evidence="1" id="KW-0812">Transmembrane</keyword>
<sequence length="164" mass="19047">MDIIWSYCLVAIITLVLVIIRLINNKILKKFMEEYPSGKKYVIFKKDFFFTVAKIATVCTIIINVMTVYGHSRLNVSSIVMTILLITMCLLSGMSFVALNEDKHFNISGYELEESNIKDIKIKEGKRKVTCTILFNEEMNGYQGMEFYLFGKNRQLFIEQIEQI</sequence>
<dbReference type="AlphaFoldDB" id="A0AA42J3C8"/>
<gene>
    <name evidence="2" type="ORF">PBV87_20745</name>
</gene>
<reference evidence="2" key="1">
    <citation type="journal article" date="2023" name="Int. J. Syst. Evol. Microbiol.">
        <title>&lt;i&gt;Holtiella tumoricola&lt;/i&gt; gen. nov. sp. nov., isolated from a human clinical sample.</title>
        <authorList>
            <person name="Allen-Vercoe E."/>
            <person name="Daigneault M.C."/>
            <person name="Vancuren S.J."/>
            <person name="Cochrane K."/>
            <person name="O'Neal L.L."/>
            <person name="Sankaranarayanan K."/>
            <person name="Lawson P.A."/>
        </authorList>
    </citation>
    <scope>NUCLEOTIDE SEQUENCE</scope>
    <source>
        <strain evidence="2">CC70A</strain>
    </source>
</reference>
<accession>A0AA42J3C8</accession>
<feature type="transmembrane region" description="Helical" evidence="1">
    <location>
        <begin position="48"/>
        <end position="70"/>
    </location>
</feature>
<evidence type="ECO:0000313" key="2">
    <source>
        <dbReference type="EMBL" id="MDA3733906.1"/>
    </source>
</evidence>
<comment type="caution">
    <text evidence="2">The sequence shown here is derived from an EMBL/GenBank/DDBJ whole genome shotgun (WGS) entry which is preliminary data.</text>
</comment>
<keyword evidence="3" id="KW-1185">Reference proteome</keyword>
<protein>
    <submittedName>
        <fullName evidence="2">Uncharacterized protein</fullName>
    </submittedName>
</protein>
<feature type="transmembrane region" description="Helical" evidence="1">
    <location>
        <begin position="6"/>
        <end position="23"/>
    </location>
</feature>
<feature type="transmembrane region" description="Helical" evidence="1">
    <location>
        <begin position="76"/>
        <end position="99"/>
    </location>
</feature>
<dbReference type="Proteomes" id="UP001169242">
    <property type="component" value="Unassembled WGS sequence"/>
</dbReference>
<evidence type="ECO:0000313" key="3">
    <source>
        <dbReference type="Proteomes" id="UP001169242"/>
    </source>
</evidence>
<proteinExistence type="predicted"/>
<keyword evidence="1" id="KW-1133">Transmembrane helix</keyword>
<keyword evidence="1" id="KW-0472">Membrane</keyword>
<evidence type="ECO:0000256" key="1">
    <source>
        <dbReference type="SAM" id="Phobius"/>
    </source>
</evidence>
<dbReference type="RefSeq" id="WP_271013575.1">
    <property type="nucleotide sequence ID" value="NZ_JAQIFT010000068.1"/>
</dbReference>